<evidence type="ECO:0000256" key="2">
    <source>
        <dbReference type="ARBA" id="ARBA00023150"/>
    </source>
</evidence>
<dbReference type="Pfam" id="PF02391">
    <property type="entry name" value="MoaE"/>
    <property type="match status" value="1"/>
</dbReference>
<gene>
    <name evidence="5" type="ORF">F8377_02975</name>
</gene>
<dbReference type="CDD" id="cd00756">
    <property type="entry name" value="MoaE"/>
    <property type="match status" value="1"/>
</dbReference>
<accession>A0ABQ6VKZ9</accession>
<organism evidence="5 6">
    <name type="scientific">Corynebacterium zhongnanshanii</name>
    <dbReference type="NCBI Taxonomy" id="2768834"/>
    <lineage>
        <taxon>Bacteria</taxon>
        <taxon>Bacillati</taxon>
        <taxon>Actinomycetota</taxon>
        <taxon>Actinomycetes</taxon>
        <taxon>Mycobacteriales</taxon>
        <taxon>Corynebacteriaceae</taxon>
        <taxon>Corynebacterium</taxon>
    </lineage>
</organism>
<keyword evidence="2" id="KW-0501">Molybdenum cofactor biosynthesis</keyword>
<dbReference type="SUPFAM" id="SSF54690">
    <property type="entry name" value="Molybdopterin synthase subunit MoaE"/>
    <property type="match status" value="1"/>
</dbReference>
<comment type="caution">
    <text evidence="5">The sequence shown here is derived from an EMBL/GenBank/DDBJ whole genome shotgun (WGS) entry which is preliminary data.</text>
</comment>
<evidence type="ECO:0000256" key="3">
    <source>
        <dbReference type="SAM" id="MobiDB-lite"/>
    </source>
</evidence>
<dbReference type="Pfam" id="PF00994">
    <property type="entry name" value="MoCF_biosynth"/>
    <property type="match status" value="1"/>
</dbReference>
<keyword evidence="6" id="KW-1185">Reference proteome</keyword>
<dbReference type="SMART" id="SM00852">
    <property type="entry name" value="MoCF_biosynth"/>
    <property type="match status" value="1"/>
</dbReference>
<dbReference type="Gene3D" id="3.40.980.10">
    <property type="entry name" value="MoaB/Mog-like domain"/>
    <property type="match status" value="1"/>
</dbReference>
<evidence type="ECO:0000313" key="5">
    <source>
        <dbReference type="EMBL" id="KAB3523126.1"/>
    </source>
</evidence>
<dbReference type="InterPro" id="IPR003448">
    <property type="entry name" value="Mopterin_biosynth_MoaE"/>
</dbReference>
<dbReference type="Proteomes" id="UP000436181">
    <property type="component" value="Unassembled WGS sequence"/>
</dbReference>
<comment type="pathway">
    <text evidence="1">Cofactor biosynthesis; molybdopterin biosynthesis.</text>
</comment>
<dbReference type="PANTHER" id="PTHR43764:SF1">
    <property type="entry name" value="MOLYBDOPTERIN MOLYBDOTRANSFERASE"/>
    <property type="match status" value="1"/>
</dbReference>
<protein>
    <submittedName>
        <fullName evidence="5">Molybdenum cofactor biosynthesis protein MoaB</fullName>
    </submittedName>
</protein>
<dbReference type="CDD" id="cd00886">
    <property type="entry name" value="MogA_MoaB"/>
    <property type="match status" value="1"/>
</dbReference>
<dbReference type="InterPro" id="IPR051920">
    <property type="entry name" value="MPT_Adenylyltrnsfr/MoaC-Rel"/>
</dbReference>
<dbReference type="RefSeq" id="WP_151843914.1">
    <property type="nucleotide sequence ID" value="NZ_WBZJ01000001.1"/>
</dbReference>
<proteinExistence type="predicted"/>
<dbReference type="PANTHER" id="PTHR43764">
    <property type="entry name" value="MOLYBDENUM COFACTOR BIOSYNTHESIS"/>
    <property type="match status" value="1"/>
</dbReference>
<evidence type="ECO:0000259" key="4">
    <source>
        <dbReference type="SMART" id="SM00852"/>
    </source>
</evidence>
<evidence type="ECO:0000313" key="6">
    <source>
        <dbReference type="Proteomes" id="UP000436181"/>
    </source>
</evidence>
<name>A0ABQ6VKZ9_9CORY</name>
<dbReference type="InterPro" id="IPR001453">
    <property type="entry name" value="MoaB/Mog_dom"/>
</dbReference>
<dbReference type="InterPro" id="IPR036563">
    <property type="entry name" value="MoaE_sf"/>
</dbReference>
<sequence length="323" mass="33195">MSERQRTGLVIVASTRAAHGVYDDRSGPIAVEFLRAHGFTTPDAIVVPDAHIAHAVDSALGHNPPSVLLTSGGTGVTPDDLTVEAVTPHITKPLPGLVQDFFARGLAHTPLAITSRAVAGIAGSTVVMTLPGSTGGVKDGIATLEPVLQHLVELVELEDSDGSEAAGTATGGTGPADGTAPGGTVLHASIMSTPIEDVVDAAVAQTATEADGAVVTFHGVVRNHDAGHSVLSLDYTCHPTADAEIRRVAEEVASAYPNVRLWTAHRIGHLAIGDVAFAVVAASAHRAEAFAACSLLTDRVKAEVPIWKEQQLSDGSAQWVGLE</sequence>
<dbReference type="SUPFAM" id="SSF53218">
    <property type="entry name" value="Molybdenum cofactor biosynthesis proteins"/>
    <property type="match status" value="1"/>
</dbReference>
<feature type="domain" description="MoaB/Mog" evidence="4">
    <location>
        <begin position="9"/>
        <end position="151"/>
    </location>
</feature>
<evidence type="ECO:0000256" key="1">
    <source>
        <dbReference type="ARBA" id="ARBA00005046"/>
    </source>
</evidence>
<reference evidence="5 6" key="1">
    <citation type="submission" date="2019-10" db="EMBL/GenBank/DDBJ databases">
        <title>Corynebacterium sp novel species isolated from the respiratory tract of Marmot.</title>
        <authorList>
            <person name="Zhang G."/>
        </authorList>
    </citation>
    <scope>NUCLEOTIDE SEQUENCE [LARGE SCALE GENOMIC DNA]</scope>
    <source>
        <strain evidence="5 6">336</strain>
    </source>
</reference>
<dbReference type="InterPro" id="IPR036425">
    <property type="entry name" value="MoaB/Mog-like_dom_sf"/>
</dbReference>
<dbReference type="EMBL" id="WBZJ01000001">
    <property type="protein sequence ID" value="KAB3523126.1"/>
    <property type="molecule type" value="Genomic_DNA"/>
</dbReference>
<dbReference type="Gene3D" id="3.90.1170.40">
    <property type="entry name" value="Molybdopterin biosynthesis MoaE subunit"/>
    <property type="match status" value="1"/>
</dbReference>
<feature type="region of interest" description="Disordered" evidence="3">
    <location>
        <begin position="161"/>
        <end position="182"/>
    </location>
</feature>